<protein>
    <submittedName>
        <fullName evidence="1">Uncharacterized protein</fullName>
    </submittedName>
</protein>
<dbReference type="AlphaFoldDB" id="F6Y004"/>
<reference evidence="1" key="2">
    <citation type="submission" date="2025-08" db="UniProtKB">
        <authorList>
            <consortium name="Ensembl"/>
        </authorList>
    </citation>
    <scope>IDENTIFICATION</scope>
</reference>
<dbReference type="Proteomes" id="UP000008144">
    <property type="component" value="Unassembled WGS sequence"/>
</dbReference>
<dbReference type="OMA" id="QAMNEER"/>
<accession>F6Y004</accession>
<reference evidence="2" key="1">
    <citation type="journal article" date="2002" name="Science">
        <title>The draft genome of Ciona intestinalis: insights into chordate and vertebrate origins.</title>
        <authorList>
            <person name="Dehal P."/>
            <person name="Satou Y."/>
            <person name="Campbell R.K."/>
            <person name="Chapman J."/>
            <person name="Degnan B."/>
            <person name="De Tomaso A."/>
            <person name="Davidson B."/>
            <person name="Di Gregorio A."/>
            <person name="Gelpke M."/>
            <person name="Goodstein D.M."/>
            <person name="Harafuji N."/>
            <person name="Hastings K.E."/>
            <person name="Ho I."/>
            <person name="Hotta K."/>
            <person name="Huang W."/>
            <person name="Kawashima T."/>
            <person name="Lemaire P."/>
            <person name="Martinez D."/>
            <person name="Meinertzhagen I.A."/>
            <person name="Necula S."/>
            <person name="Nonaka M."/>
            <person name="Putnam N."/>
            <person name="Rash S."/>
            <person name="Saiga H."/>
            <person name="Satake M."/>
            <person name="Terry A."/>
            <person name="Yamada L."/>
            <person name="Wang H.G."/>
            <person name="Awazu S."/>
            <person name="Azumi K."/>
            <person name="Boore J."/>
            <person name="Branno M."/>
            <person name="Chin-Bow S."/>
            <person name="DeSantis R."/>
            <person name="Doyle S."/>
            <person name="Francino P."/>
            <person name="Keys D.N."/>
            <person name="Haga S."/>
            <person name="Hayashi H."/>
            <person name="Hino K."/>
            <person name="Imai K.S."/>
            <person name="Inaba K."/>
            <person name="Kano S."/>
            <person name="Kobayashi K."/>
            <person name="Kobayashi M."/>
            <person name="Lee B.I."/>
            <person name="Makabe K.W."/>
            <person name="Manohar C."/>
            <person name="Matassi G."/>
            <person name="Medina M."/>
            <person name="Mochizuki Y."/>
            <person name="Mount S."/>
            <person name="Morishita T."/>
            <person name="Miura S."/>
            <person name="Nakayama A."/>
            <person name="Nishizaka S."/>
            <person name="Nomoto H."/>
            <person name="Ohta F."/>
            <person name="Oishi K."/>
            <person name="Rigoutsos I."/>
            <person name="Sano M."/>
            <person name="Sasaki A."/>
            <person name="Sasakura Y."/>
            <person name="Shoguchi E."/>
            <person name="Shin-i T."/>
            <person name="Spagnuolo A."/>
            <person name="Stainier D."/>
            <person name="Suzuki M.M."/>
            <person name="Tassy O."/>
            <person name="Takatori N."/>
            <person name="Tokuoka M."/>
            <person name="Yagi K."/>
            <person name="Yoshizaki F."/>
            <person name="Wada S."/>
            <person name="Zhang C."/>
            <person name="Hyatt P.D."/>
            <person name="Larimer F."/>
            <person name="Detter C."/>
            <person name="Doggett N."/>
            <person name="Glavina T."/>
            <person name="Hawkins T."/>
            <person name="Richardson P."/>
            <person name="Lucas S."/>
            <person name="Kohara Y."/>
            <person name="Levine M."/>
            <person name="Satoh N."/>
            <person name="Rokhsar D.S."/>
        </authorList>
    </citation>
    <scope>NUCLEOTIDE SEQUENCE [LARGE SCALE GENOMIC DNA]</scope>
</reference>
<dbReference type="InParanoid" id="F6Y004"/>
<keyword evidence="2" id="KW-1185">Reference proteome</keyword>
<proteinExistence type="predicted"/>
<evidence type="ECO:0000313" key="2">
    <source>
        <dbReference type="Proteomes" id="UP000008144"/>
    </source>
</evidence>
<sequence length="288" mass="33302">MVNHLTVKHPDKVGDYVGKKKKPFNKKVDKVDTIPTYQHNDNEFNNQPDADIHNVNSYLEHDILAQVDSTMAPENQYIVGRQIQPLQHMPRLPAPPPQPEYLPSTINVTMPTDYDNQYITNTVDDVTSNVTTDILSEFENAVGTEIHGNTNENYRVMNSQLPHHPAQPHNTRQLPMTYQRGRKQLLLQAMNEERHRDNMNRQTRNYHNQLMNPRDIQTDQSHSSMSIQVDDITMDINRTNTTNYLHNNHLENQHSTTLTQLSTPTDGWICPSYVIIPSDKQKPETLEH</sequence>
<dbReference type="Ensembl" id="ENSCINT00000001881.3">
    <property type="protein sequence ID" value="ENSCINP00000001881.3"/>
    <property type="gene ID" value="ENSCING00000001014.3"/>
</dbReference>
<name>F6Y004_CIOIN</name>
<evidence type="ECO:0000313" key="1">
    <source>
        <dbReference type="Ensembl" id="ENSCINP00000001881.3"/>
    </source>
</evidence>
<organism evidence="1 2">
    <name type="scientific">Ciona intestinalis</name>
    <name type="common">Transparent sea squirt</name>
    <name type="synonym">Ascidia intestinalis</name>
    <dbReference type="NCBI Taxonomy" id="7719"/>
    <lineage>
        <taxon>Eukaryota</taxon>
        <taxon>Metazoa</taxon>
        <taxon>Chordata</taxon>
        <taxon>Tunicata</taxon>
        <taxon>Ascidiacea</taxon>
        <taxon>Phlebobranchia</taxon>
        <taxon>Cionidae</taxon>
        <taxon>Ciona</taxon>
    </lineage>
</organism>
<reference evidence="1" key="3">
    <citation type="submission" date="2025-09" db="UniProtKB">
        <authorList>
            <consortium name="Ensembl"/>
        </authorList>
    </citation>
    <scope>IDENTIFICATION</scope>
</reference>
<dbReference type="HOGENOM" id="CLU_084226_0_0_1"/>
<dbReference type="GeneTree" id="ENSGT00660000096891"/>